<dbReference type="GO" id="GO:0017183">
    <property type="term" value="P:protein histidyl modification to diphthamide"/>
    <property type="evidence" value="ECO:0007669"/>
    <property type="project" value="UniProtKB-UniPathway"/>
</dbReference>
<gene>
    <name evidence="20" type="primary">Mo04112</name>
    <name evidence="20" type="ORF">E5Q_04112</name>
</gene>
<dbReference type="SFLD" id="SFLDS00032">
    <property type="entry name" value="Radical_SAM_3-amino-3-carboxyp"/>
    <property type="match status" value="1"/>
</dbReference>
<keyword evidence="7" id="KW-0949">S-adenosyl-L-methionine</keyword>
<dbReference type="FunFam" id="3.40.50.11840:FF:000001">
    <property type="entry name" value="2-(3-amino-3-carboxypropyl)histidine synthase subunit 1"/>
    <property type="match status" value="1"/>
</dbReference>
<evidence type="ECO:0000256" key="12">
    <source>
        <dbReference type="ARBA" id="ARBA00032574"/>
    </source>
</evidence>
<dbReference type="InParanoid" id="G7E3M4"/>
<comment type="subcellular location">
    <subcellularLocation>
        <location evidence="16 17">Nucleus</location>
    </subcellularLocation>
</comment>
<dbReference type="eggNOG" id="KOG2648">
    <property type="taxonomic scope" value="Eukaryota"/>
</dbReference>
<dbReference type="Pfam" id="PF01866">
    <property type="entry name" value="Diphthamide_syn"/>
    <property type="match status" value="2"/>
</dbReference>
<evidence type="ECO:0000256" key="3">
    <source>
        <dbReference type="ARBA" id="ARBA00010173"/>
    </source>
</evidence>
<proteinExistence type="inferred from homology"/>
<dbReference type="Gene3D" id="1.10.10.60">
    <property type="entry name" value="Homeodomain-like"/>
    <property type="match status" value="1"/>
</dbReference>
<dbReference type="GO" id="GO:0090560">
    <property type="term" value="F:2-(3-amino-3-carboxypropyl)histidine synthase activity"/>
    <property type="evidence" value="ECO:0007669"/>
    <property type="project" value="UniProtKB-EC"/>
</dbReference>
<feature type="compositionally biased region" description="Polar residues" evidence="18">
    <location>
        <begin position="1445"/>
        <end position="1461"/>
    </location>
</feature>
<name>G7E3M4_MIXOS</name>
<feature type="compositionally biased region" description="Acidic residues" evidence="18">
    <location>
        <begin position="672"/>
        <end position="700"/>
    </location>
</feature>
<protein>
    <recommendedName>
        <fullName evidence="5">2-(3-amino-3-carboxypropyl)histidine synthase subunit 1</fullName>
        <ecNumber evidence="4">2.5.1.108</ecNumber>
    </recommendedName>
    <alternativeName>
        <fullName evidence="12">Diphthamide biosynthesis protein 1</fullName>
    </alternativeName>
    <alternativeName>
        <fullName evidence="13">Diphtheria toxin resistance protein 1</fullName>
    </alternativeName>
    <alternativeName>
        <fullName evidence="11">S-adenosyl-L-methionine:L-histidine 3-amino-3-carboxypropyltransferase 1</fullName>
    </alternativeName>
</protein>
<dbReference type="Gene3D" id="3.40.50.11840">
    <property type="entry name" value="Diphthamide synthesis DPH1/DPH2 domain 1"/>
    <property type="match status" value="1"/>
</dbReference>
<dbReference type="STRING" id="764103.G7E3M4"/>
<feature type="compositionally biased region" description="Low complexity" evidence="18">
    <location>
        <begin position="785"/>
        <end position="798"/>
    </location>
</feature>
<evidence type="ECO:0000256" key="4">
    <source>
        <dbReference type="ARBA" id="ARBA00012221"/>
    </source>
</evidence>
<evidence type="ECO:0000256" key="16">
    <source>
        <dbReference type="PROSITE-ProRule" id="PRU00108"/>
    </source>
</evidence>
<evidence type="ECO:0000256" key="9">
    <source>
        <dbReference type="ARBA" id="ARBA00023004"/>
    </source>
</evidence>
<evidence type="ECO:0000313" key="20">
    <source>
        <dbReference type="EMBL" id="GAA97434.1"/>
    </source>
</evidence>
<dbReference type="Gene3D" id="3.40.50.11860">
    <property type="entry name" value="Diphthamide synthesis DPH1/DPH2 domain 3"/>
    <property type="match status" value="1"/>
</dbReference>
<evidence type="ECO:0000256" key="2">
    <source>
        <dbReference type="ARBA" id="ARBA00005156"/>
    </source>
</evidence>
<reference evidence="20 21" key="1">
    <citation type="journal article" date="2011" name="J. Gen. Appl. Microbiol.">
        <title>Draft genome sequencing of the enigmatic basidiomycete Mixia osmundae.</title>
        <authorList>
            <person name="Nishida H."/>
            <person name="Nagatsuka Y."/>
            <person name="Sugiyama J."/>
        </authorList>
    </citation>
    <scope>NUCLEOTIDE SEQUENCE [LARGE SCALE GENOMIC DNA]</scope>
    <source>
        <strain evidence="21">CBS 9802 / IAM 14324 / JCM 22182 / KY 12970</strain>
    </source>
</reference>
<evidence type="ECO:0000313" key="21">
    <source>
        <dbReference type="Proteomes" id="UP000009131"/>
    </source>
</evidence>
<comment type="catalytic activity">
    <reaction evidence="14">
        <text>L-histidyl-[translation elongation factor 2] + S-adenosyl-L-methionine = 2-[(3S)-amino-3-carboxypropyl]-L-histidyl-[translation elongation factor 2] + S-methyl-5'-thioadenosine + H(+)</text>
        <dbReference type="Rhea" id="RHEA:36783"/>
        <dbReference type="Rhea" id="RHEA-COMP:9748"/>
        <dbReference type="Rhea" id="RHEA-COMP:9749"/>
        <dbReference type="ChEBI" id="CHEBI:15378"/>
        <dbReference type="ChEBI" id="CHEBI:17509"/>
        <dbReference type="ChEBI" id="CHEBI:29979"/>
        <dbReference type="ChEBI" id="CHEBI:59789"/>
        <dbReference type="ChEBI" id="CHEBI:73995"/>
        <dbReference type="EC" id="2.5.1.108"/>
    </reaction>
</comment>
<comment type="cofactor">
    <cofactor evidence="1">
        <name>[4Fe-4S] cluster</name>
        <dbReference type="ChEBI" id="CHEBI:49883"/>
    </cofactor>
</comment>
<evidence type="ECO:0000256" key="6">
    <source>
        <dbReference type="ARBA" id="ARBA00022679"/>
    </source>
</evidence>
<dbReference type="RefSeq" id="XP_014568013.1">
    <property type="nucleotide sequence ID" value="XM_014712527.1"/>
</dbReference>
<feature type="region of interest" description="Disordered" evidence="18">
    <location>
        <begin position="906"/>
        <end position="961"/>
    </location>
</feature>
<keyword evidence="9" id="KW-0408">Iron</keyword>
<keyword evidence="6" id="KW-0808">Transferase</keyword>
<feature type="region of interest" description="Disordered" evidence="18">
    <location>
        <begin position="613"/>
        <end position="865"/>
    </location>
</feature>
<evidence type="ECO:0000256" key="8">
    <source>
        <dbReference type="ARBA" id="ARBA00022723"/>
    </source>
</evidence>
<feature type="compositionally biased region" description="Polar residues" evidence="18">
    <location>
        <begin position="1469"/>
        <end position="1487"/>
    </location>
</feature>
<dbReference type="InterPro" id="IPR042265">
    <property type="entry name" value="DPH1/DPH2_3"/>
</dbReference>
<comment type="caution">
    <text evidence="20">The sequence shown here is derived from an EMBL/GenBank/DDBJ whole genome shotgun (WGS) entry which is preliminary data.</text>
</comment>
<dbReference type="Proteomes" id="UP000009131">
    <property type="component" value="Unassembled WGS sequence"/>
</dbReference>
<dbReference type="Pfam" id="PF00046">
    <property type="entry name" value="Homeodomain"/>
    <property type="match status" value="1"/>
</dbReference>
<dbReference type="InterPro" id="IPR042264">
    <property type="entry name" value="DPH1/DPH2_2"/>
</dbReference>
<dbReference type="NCBIfam" id="TIGR00322">
    <property type="entry name" value="diphth2_R"/>
    <property type="match status" value="2"/>
</dbReference>
<feature type="compositionally biased region" description="Polar residues" evidence="18">
    <location>
        <begin position="1522"/>
        <end position="1531"/>
    </location>
</feature>
<evidence type="ECO:0000256" key="7">
    <source>
        <dbReference type="ARBA" id="ARBA00022691"/>
    </source>
</evidence>
<comment type="function">
    <text evidence="15">Catalyzes the first step of diphthamide biosynthesis, a post-translational modification of histidine which occurs in elongation factor 2. DPH1 and DPH2 transfer a 3-amino-3-carboxypropyl (ACP) group from S-adenosyl-L-methionine (SAM) to a histidine residue, the reaction is assisted by a reduction system comprising DPH3 and a NADH-dependent reductase, predominantly CBR1.</text>
</comment>
<dbReference type="InterPro" id="IPR042263">
    <property type="entry name" value="DPH1/DPH2_1"/>
</dbReference>
<dbReference type="GO" id="GO:0051536">
    <property type="term" value="F:iron-sulfur cluster binding"/>
    <property type="evidence" value="ECO:0007669"/>
    <property type="project" value="UniProtKB-KW"/>
</dbReference>
<feature type="DNA-binding region" description="Homeobox" evidence="16">
    <location>
        <begin position="871"/>
        <end position="913"/>
    </location>
</feature>
<dbReference type="InterPro" id="IPR009057">
    <property type="entry name" value="Homeodomain-like_sf"/>
</dbReference>
<dbReference type="Gene3D" id="3.40.50.11850">
    <property type="entry name" value="Diphthamide synthesis DPH1/DPH2 domain 2"/>
    <property type="match status" value="1"/>
</dbReference>
<evidence type="ECO:0000256" key="13">
    <source>
        <dbReference type="ARBA" id="ARBA00032789"/>
    </source>
</evidence>
<keyword evidence="10" id="KW-0411">Iron-sulfur</keyword>
<dbReference type="PANTHER" id="PTHR10762:SF1">
    <property type="entry name" value="2-(3-AMINO-3-CARBOXYPROPYL)HISTIDINE SYNTHASE SUBUNIT 1"/>
    <property type="match status" value="1"/>
</dbReference>
<keyword evidence="8" id="KW-0479">Metal-binding</keyword>
<keyword evidence="16 17" id="KW-0238">DNA-binding</keyword>
<feature type="compositionally biased region" description="Basic and acidic residues" evidence="18">
    <location>
        <begin position="912"/>
        <end position="923"/>
    </location>
</feature>
<feature type="domain" description="Homeobox" evidence="19">
    <location>
        <begin position="869"/>
        <end position="912"/>
    </location>
</feature>
<feature type="compositionally biased region" description="Basic and acidic residues" evidence="18">
    <location>
        <begin position="1488"/>
        <end position="1509"/>
    </location>
</feature>
<dbReference type="GO" id="GO:0046872">
    <property type="term" value="F:metal ion binding"/>
    <property type="evidence" value="ECO:0007669"/>
    <property type="project" value="UniProtKB-KW"/>
</dbReference>
<evidence type="ECO:0000256" key="1">
    <source>
        <dbReference type="ARBA" id="ARBA00001966"/>
    </source>
</evidence>
<feature type="region of interest" description="Disordered" evidence="18">
    <location>
        <begin position="1265"/>
        <end position="1289"/>
    </location>
</feature>
<sequence length="1543" mass="169914">MQAPQASTSRGVSLAVRSPINATLANDPILLSAIDALLPSNYNFEVVKTLDQIRKYGSKMVALQLPEGLSMWGCALVDLVERFTEAEAIVLGDVTYGACCIDDFTARALGCDMLVHYGHSCLIPVDTTQIRTLYVFVEISVDRLHLAETVRQNFPRIAREELRRRDEVSAGKGKGPALAITDESVGADQLERKPFKMAVVGTVQFLAAVQGLPSDLADLALDGARRLAIEDAPAEVSTNEHAADQIAEELHLFVPQVKPLSPGEVLGCTAPRLPAGTDAILYVGDGRFHLESIMIANPTVPAFRYDPYEKRLTLEQYDHEEMSHLRSDAVQTAAQSIEKISAAPGQGAGWGVVLGTLGRQGSLSVLKSVTRHLDASHFVPILLSELSPAKLSLLAPHLDVFVQTSCPRLSIDWGYAFPKPLLSPYEANVALGRAIRWGSADQSAYPMDFYADKSLGEWTPRYAIGIKAAEMAKARGPPSIETKRHASPTARGLCYRLYCSFTTLHAQVCSLSHRFTQPVVRSRKRCQAESSSAISSSLASSQDKLNWTSLYSALQLIIDPLRCPLSCLGGSAERDMDRVSGHAYLSHTSYGGLPASIAQATADLLTSGPLHAPANLGIQPTTMPTELPSFKKKHRQHLIEAREDPPAASPSPRPGRKAAQASLELMKRLSQDDDEEEEEEEEEEEQREEPEEEHSVEEEDPVHPLTAPAGLAVRSPAKANIQPQGRAQGESSGGAHDKAERAACQNSIDPKASRKRKPSDASHIEQTPSKSAKKPSAARRPLTSKPKTPKQTPDQKQTGHNTGLPQISIPHDVPDEAEQSPLTDLSPAHDEYLPDTTPQAAKPKPKRNRSSISDTGKTRVTPKVGCPTLEAFWEQQQHPTPEDLDKLSAQLNLSKTQLKRWFSSRRSKLAKSKLEQRRDRETSSELSSVGSVYVPDEPSTRTRSASPVTSPCRATSSKTSIAVPKLDQHASAREQHHLPVDARQALNAKYLQSQKAANTKKDAQFYLTKDAPEQCFHPPDLSVEISQHSQARSMADIAAANVQRQRKAQAQVSRRILNERGVLHERGLTCDRGSAATGTVFPPYWQQVALFEQAGYVHPYAMPPGVPHPAQGTDLYFQFIQWQQIEQQQRRYHEQMMRAQFGLGHYPSAGLQQQQQLLRQQQELEREHGMQMGMQPSQVQSHAAQVQLANNQYQYAQQLAHEQQLHQQQAQQAQVAQLQAQAHSQGNAHAFVGPHRHPLAQASAQQQYGQAANTLDGFESQAHAFEPSAPRHARRPSEMSGQSGHQAQQLARADLILDSAGYQAMFGSVVGHSRQNSELAALHLQQTQMTDRRAHQIYQRCGSSEYDAVTNQLNDAGRDLEAFGDPSINRGFADPRAFEAHNESQTAANPNHLADTTLYAPPDLLMPTQRSMEQHLPAPTVNNGHRHTNSSDLLRYQMSMPSEVPNRNSASSHTWARTTQPDAPDLPVPQQTWQSSRNNAVLQPSQQNHHEQEDRRNMPDSPLYERNDHTYGSPKDTMHPLTDNNNAQDSSLDMLAAAAAERR</sequence>
<feature type="compositionally biased region" description="Polar residues" evidence="18">
    <location>
        <begin position="941"/>
        <end position="960"/>
    </location>
</feature>
<evidence type="ECO:0000256" key="14">
    <source>
        <dbReference type="ARBA" id="ARBA00048403"/>
    </source>
</evidence>
<dbReference type="GO" id="GO:0005634">
    <property type="term" value="C:nucleus"/>
    <property type="evidence" value="ECO:0007669"/>
    <property type="project" value="UniProtKB-SubCell"/>
</dbReference>
<comment type="pathway">
    <text evidence="2">Protein modification; peptidyl-diphthamide biosynthesis.</text>
</comment>
<dbReference type="PANTHER" id="PTHR10762">
    <property type="entry name" value="DIPHTHAMIDE BIOSYNTHESIS PROTEIN"/>
    <property type="match status" value="1"/>
</dbReference>
<comment type="similarity">
    <text evidence="3">Belongs to the DPH1/DPH2 family. DPH1 subfamily.</text>
</comment>
<dbReference type="CDD" id="cd00086">
    <property type="entry name" value="homeodomain"/>
    <property type="match status" value="1"/>
</dbReference>
<accession>G7E3M4</accession>
<dbReference type="SUPFAM" id="SSF46689">
    <property type="entry name" value="Homeodomain-like"/>
    <property type="match status" value="1"/>
</dbReference>
<dbReference type="PROSITE" id="PS50071">
    <property type="entry name" value="HOMEOBOX_2"/>
    <property type="match status" value="1"/>
</dbReference>
<dbReference type="GO" id="GO:0003677">
    <property type="term" value="F:DNA binding"/>
    <property type="evidence" value="ECO:0007669"/>
    <property type="project" value="UniProtKB-UniRule"/>
</dbReference>
<evidence type="ECO:0000256" key="18">
    <source>
        <dbReference type="SAM" id="MobiDB-lite"/>
    </source>
</evidence>
<dbReference type="OrthoDB" id="1649088at2759"/>
<dbReference type="InterPro" id="IPR001356">
    <property type="entry name" value="HD"/>
</dbReference>
<evidence type="ECO:0000256" key="10">
    <source>
        <dbReference type="ARBA" id="ARBA00023014"/>
    </source>
</evidence>
<evidence type="ECO:0000256" key="11">
    <source>
        <dbReference type="ARBA" id="ARBA00031690"/>
    </source>
</evidence>
<feature type="region of interest" description="Disordered" evidence="18">
    <location>
        <begin position="1442"/>
        <end position="1543"/>
    </location>
</feature>
<dbReference type="UniPathway" id="UPA00559"/>
<evidence type="ECO:0000256" key="15">
    <source>
        <dbReference type="ARBA" id="ARBA00060338"/>
    </source>
</evidence>
<evidence type="ECO:0000259" key="19">
    <source>
        <dbReference type="PROSITE" id="PS50071"/>
    </source>
</evidence>
<feature type="compositionally biased region" description="Polar residues" evidence="18">
    <location>
        <begin position="1279"/>
        <end position="1289"/>
    </location>
</feature>
<evidence type="ECO:0000256" key="5">
    <source>
        <dbReference type="ARBA" id="ARBA00021915"/>
    </source>
</evidence>
<dbReference type="HOGENOM" id="CLU_246728_0_0_1"/>
<dbReference type="EC" id="2.5.1.108" evidence="4"/>
<dbReference type="InterPro" id="IPR016435">
    <property type="entry name" value="DPH1/DPH2"/>
</dbReference>
<keyword evidence="16 17" id="KW-0539">Nucleus</keyword>
<dbReference type="SMART" id="SM00389">
    <property type="entry name" value="HOX"/>
    <property type="match status" value="1"/>
</dbReference>
<evidence type="ECO:0000256" key="17">
    <source>
        <dbReference type="RuleBase" id="RU000682"/>
    </source>
</evidence>
<keyword evidence="16 17" id="KW-0371">Homeobox</keyword>
<reference evidence="20 21" key="2">
    <citation type="journal article" date="2012" name="Open Biol.">
        <title>Characteristics of nucleosomes and linker DNA regions on the genome of the basidiomycete Mixia osmundae revealed by mono- and dinucleosome mapping.</title>
        <authorList>
            <person name="Nishida H."/>
            <person name="Kondo S."/>
            <person name="Matsumoto T."/>
            <person name="Suzuki Y."/>
            <person name="Yoshikawa H."/>
            <person name="Taylor T.D."/>
            <person name="Sugiyama J."/>
        </authorList>
    </citation>
    <scope>NUCLEOTIDE SEQUENCE [LARGE SCALE GENOMIC DNA]</scope>
    <source>
        <strain evidence="21">CBS 9802 / IAM 14324 / JCM 22182 / KY 12970</strain>
    </source>
</reference>
<dbReference type="EMBL" id="BABT02000119">
    <property type="protein sequence ID" value="GAA97434.1"/>
    <property type="molecule type" value="Genomic_DNA"/>
</dbReference>
<organism evidence="20 21">
    <name type="scientific">Mixia osmundae (strain CBS 9802 / IAM 14324 / JCM 22182 / KY 12970)</name>
    <dbReference type="NCBI Taxonomy" id="764103"/>
    <lineage>
        <taxon>Eukaryota</taxon>
        <taxon>Fungi</taxon>
        <taxon>Dikarya</taxon>
        <taxon>Basidiomycota</taxon>
        <taxon>Pucciniomycotina</taxon>
        <taxon>Mixiomycetes</taxon>
        <taxon>Mixiales</taxon>
        <taxon>Mixiaceae</taxon>
        <taxon>Mixia</taxon>
    </lineage>
</organism>
<keyword evidence="21" id="KW-1185">Reference proteome</keyword>